<feature type="compositionally biased region" description="Low complexity" evidence="3">
    <location>
        <begin position="1501"/>
        <end position="1515"/>
    </location>
</feature>
<feature type="compositionally biased region" description="Low complexity" evidence="3">
    <location>
        <begin position="2944"/>
        <end position="2956"/>
    </location>
</feature>
<dbReference type="Gene3D" id="3.10.20.320">
    <property type="entry name" value="Putative peptidoglycan bound protein (lpxtg motif)"/>
    <property type="match status" value="1"/>
</dbReference>
<feature type="domain" description="MBG" evidence="6">
    <location>
        <begin position="2451"/>
        <end position="2525"/>
    </location>
</feature>
<feature type="region of interest" description="Disordered" evidence="3">
    <location>
        <begin position="3735"/>
        <end position="3760"/>
    </location>
</feature>
<dbReference type="InterPro" id="IPR009459">
    <property type="entry name" value="MucBP_dom"/>
</dbReference>
<feature type="domain" description="MBG" evidence="5">
    <location>
        <begin position="3565"/>
        <end position="3655"/>
    </location>
</feature>
<feature type="domain" description="MBG" evidence="5">
    <location>
        <begin position="3165"/>
        <end position="3255"/>
    </location>
</feature>
<feature type="domain" description="MBG" evidence="5">
    <location>
        <begin position="1977"/>
        <end position="2067"/>
    </location>
</feature>
<dbReference type="Pfam" id="PF06458">
    <property type="entry name" value="MucBP"/>
    <property type="match status" value="1"/>
</dbReference>
<dbReference type="InterPro" id="IPR041286">
    <property type="entry name" value="MBG_2"/>
</dbReference>
<feature type="compositionally biased region" description="Low complexity" evidence="3">
    <location>
        <begin position="3950"/>
        <end position="3961"/>
    </location>
</feature>
<feature type="domain" description="MBG" evidence="5">
    <location>
        <begin position="3965"/>
        <end position="4057"/>
    </location>
</feature>
<evidence type="ECO:0000259" key="6">
    <source>
        <dbReference type="Pfam" id="PF18676"/>
    </source>
</evidence>
<dbReference type="Gene3D" id="3.10.430.110">
    <property type="match status" value="14"/>
</dbReference>
<protein>
    <submittedName>
        <fullName evidence="7">Mucus-binding protein</fullName>
    </submittedName>
</protein>
<feature type="region of interest" description="Disordered" evidence="3">
    <location>
        <begin position="63"/>
        <end position="185"/>
    </location>
</feature>
<feature type="region of interest" description="Disordered" evidence="3">
    <location>
        <begin position="2529"/>
        <end position="2553"/>
    </location>
</feature>
<dbReference type="InterPro" id="IPR041277">
    <property type="entry name" value="MBG_Lactobacillales"/>
</dbReference>
<comment type="caution">
    <text evidence="7">The sequence shown here is derived from an EMBL/GenBank/DDBJ whole genome shotgun (WGS) entry which is preliminary data.</text>
</comment>
<feature type="domain" description="MBG" evidence="5">
    <location>
        <begin position="4166"/>
        <end position="4259"/>
    </location>
</feature>
<feature type="region of interest" description="Disordered" evidence="3">
    <location>
        <begin position="4143"/>
        <end position="4167"/>
    </location>
</feature>
<evidence type="ECO:0000259" key="5">
    <source>
        <dbReference type="Pfam" id="PF17883"/>
    </source>
</evidence>
<keyword evidence="8" id="KW-1185">Reference proteome</keyword>
<feature type="compositionally biased region" description="Polar residues" evidence="3">
    <location>
        <begin position="2729"/>
        <end position="2738"/>
    </location>
</feature>
<feature type="region of interest" description="Disordered" evidence="3">
    <location>
        <begin position="3935"/>
        <end position="3963"/>
    </location>
</feature>
<feature type="compositionally biased region" description="Low complexity" evidence="3">
    <location>
        <begin position="4150"/>
        <end position="4163"/>
    </location>
</feature>
<feature type="domain" description="MBG" evidence="5">
    <location>
        <begin position="2358"/>
        <end position="2448"/>
    </location>
</feature>
<evidence type="ECO:0000313" key="8">
    <source>
        <dbReference type="Proteomes" id="UP000198430"/>
    </source>
</evidence>
<dbReference type="RefSeq" id="WP_225356607.1">
    <property type="nucleotide sequence ID" value="NZ_BCMH01000001.1"/>
</dbReference>
<feature type="domain" description="MBG" evidence="5">
    <location>
        <begin position="3764"/>
        <end position="3855"/>
    </location>
</feature>
<organism evidence="7 8">
    <name type="scientific">Secundilactobacillus pentosiphilus</name>
    <dbReference type="NCBI Taxonomy" id="1714682"/>
    <lineage>
        <taxon>Bacteria</taxon>
        <taxon>Bacillati</taxon>
        <taxon>Bacillota</taxon>
        <taxon>Bacilli</taxon>
        <taxon>Lactobacillales</taxon>
        <taxon>Lactobacillaceae</taxon>
        <taxon>Secundilactobacillus</taxon>
    </lineage>
</organism>
<feature type="compositionally biased region" description="Low complexity" evidence="3">
    <location>
        <begin position="91"/>
        <end position="157"/>
    </location>
</feature>
<dbReference type="NCBIfam" id="TIGR03715">
    <property type="entry name" value="KxYKxGKxW"/>
    <property type="match status" value="1"/>
</dbReference>
<sequence length="4667" mass="488183">MRRYGYNSRLFRDSLDEKRHYKMYKKGKMWLVAGISLFSSSLAYSSLNGVSVKADTVNTTATADTPDASADSNAAQNASDQSADKPAAPVATQANTASADSAATNAAQDSNSKTATPAAPVASTSAPKAASAQTPTTDPALAPKAASDATATANTAAKSVTQTPAAAPKATVDSATKAAVDATSTKSPKITEYTKEAGQNLIKQATQAQTQVQDDLNQANALADANANDSIPRDDALAALASHQGAEKASVNDAVTSADAIAATNKQTALDNLNKALTVVDNMTNEVEQAGVLLAADKKGVQANVVTNAQNAYEKVSLPSGINTKLDAYGDLIVTASNDQAFQSVVANLTDNGLIGSFRQVVDPAESMSVTFTGPSSIVSVDNAGNATVNINKDNGQQRVAVSIVVDITGNKGDTFSVAVPNSWSGSDGKEIVSTQIQSVTDSNDPDSYTAKVDNSKHNTTLTWKLTQDGVAKKEVVVLGLVGNQLMGSDNLSLSPDGGNYFNSARYTPDGVIMPISFSGTNVSKGYKKITLTNEPSMSNISLGTYTNVDSSRMAGQTYLYSVASLAAGNNQAWIGIGEKDYVIDLPTNFVFDSDATNRAQVISSDSGGGATTFKLLSGNKLQITQKATPGSTTTWFAGHYAPGTTGTQTFKLDSFSIKLTPDGNATAPVMSNDGAENNFTANTSEYNSGKSLDVAAVPVLTDTLGTKENESAEVTAVPLNSDNSIVIGDTSNNVLSNYLVNNTGNTSIATPTYTVKLPTTVTSTGLNLPLNQAIGTFWPKDATYDVTVDFSDGTSKTFTSLADGDTVSSIAAKDSADKGVHVFSVPTGARVSGYSITQSKALETSSLQRWTTVNQILPYTQDGQESFFGSVNDNDDLAGAFTVLGYVNNDVTEGTPVNIGFSVADGNKSLATTQSKLTATKKADVTLSIANAGNLMGVYAPGAIFDDYLGSNYVLNQNKPSSFNLNANAYKNTKGKSTSGPDDATGFSGNSQTIVEPVFYITAPSQTKVVTDNSGMPFSKMGIGWKNVTATPKVSSFVNADGLTVTKVDYTGTGFIWNPNNEIFDIPFKVDDDAYSAFEPFNSIKPSGTGTYNGINYVDSRSYPTSGVTGNNNSAVKFGTTGESIASVMVAGNYKDQKASATDQPLQNNLFIQDQKGNKITGLSSFQFYTNMDTNTGNPNMINSILIQAASGMALNSEVQDNQHSGSFFSADGVNNPLVTDAQKLRLRLANNTSNDAANVAGVMNLPNTVTANTATQPGQFKLVMTGPVVEGQDSTGTSTKTLYSTQTMTLDPSGAFVTLANGDVYNFDDPTKTTTTGADLMAASDVSDWSKITSLVTVIPTLHAQDLADVVVPVADPSSATDQGKKITAEVNYRGDGVPKVITSSYTDSFATTATVKNVDQDGHEINGYKALVGSFDASGLPVSETLGGKSYVTPTGAVGADILNPTGSISIPGYVFVKTDGDLKFDLSGKATLVNHWQVSKATLTSVNKPGATQVNETATGDPTPNTTTGDGQANATSTNNIQFTTKDTNLAVPGFTYSVSVNGGAAVGTLADALTANPTYDTTSDAGGPSQKFVVTYKVADKAITIGTLTKVYDNDETKDPFNYKVTLPAGLKQPTWTLADFSTPTSQNVSTTPYSITLSDQGLTDLKTANPGFDFTSSMVTPGSLTITQAPITITAPSDTKPYDGTPFDQTALAGKVAVAGKPAKGVDPVYSLDSVAGDTAVNTDPGYATNVSFDPAKNPNYKITPVKGKLTITPVGELTATIGTHTKVYDGTTTDKKGPDDTADPTKAGIYNVTLSQTGLTPITWAATDFTVQNVQPDVGTYQVVLSKAGQDKLAAVAGNYTFDATKDIKAGSFKITPAAITITGPTDSKTFDGTPFDAATLKSQTAVDGVSGSMKAPVFSLNDVSGDINVGSYDSIVTAKASDNSDYTVKTVNGKLTINPLGLEQTPPNDPGKPTNPSDPPKNPALEASVVVQGATKVYDGDDTTDPTTFNVLKPTGDKYASFVVPTFEATDFKIDDLTQNVNQYKVELTQSGIDKLVAANKNFTIDPKDIQNGLFTITPAPLTITAPSDTKVYDGQPFDQTTLDAKVAVTGKPAKGDAPVYTLGSVAGDIAVGNNYPTTVTADPSKNTNYTIKTVPGNLTITPAGKVAIIMVAQTKVYDNDSTTDPTTYDVTLPDGVTAPTWTADDFDLSGITSQDVGSYNVTLSDKGISNLQAKNPNYTITKADVTGTTFTITKAPIVVNGPTLTKVYDGQPYTGTDLKASVTGTPAKGTKPVVSLGDISADVNVSTTPYVVPVTADETNPANKNYSFTLNNGQLTITPLGLEQTPPNDPGKPINPTDPPKNPALEASVVVQGATKVYDGDATTDPTTFNVLGPTGDKYASFVMPTFDASDFKIDDLTQNVNQYKVELTQSGIDKLVNANKNFTIDPKDIQNGLFTITKAPVTITAPSGSKVFDGQPYTGDLTAKETGVPAKGDKLQYTLTDVSGDTNIGTYDINVVTDNTKNTNYTITTVPGKLTITPLGLEQTPPNEPGKPTNPNDPPKNPALAASVVIQGGRKVYDNDPSTTPNTFKVLGPTDAKYASFVVPTFVASDFDTSNITQNAGTYKVTLSQAGIDKLAVANKNFTINPEDIQNGLYIIDKAPVMVKGQSGTKVYDGSAFTDSQLSNTGAVLGKPALGVDVNYKDANISNIKDVGTYTTTPSLAGVSNENYLVTPIDGQLSITPLGLTQTPPNEPGKPTNPDEPNNNPQLETSVVVQGAVKPYDGDSTTDPATYKVLGPSKYTDFVVPTLTADDFDLSGITSQDVGSYKVTLNASGLTKIQDANKNYTIKPEDVQNGLLVITKVPVTITAPSGTKVYDGKPYAGDLTTKVDGVPAKGVPAAYSVTDVSGDIDVGSYDINVTLSTDPKANGNYDITATNGKLTITPLGLEQTPPNEPGKPTNPDNPNNNPALDASVVVQGGRKVYDNDPSTTPATFKVLGPTGAAYANFVMPTFDADDFDTSNINQDAGTYKVTLSQTGIAKLVAANKDFTIKPEDIQNGLYIIDKAPVMVKGQSGTKVYDGSAFTDSQLSNTGAVLGKPALGVAVNFNEAKIDNIKNVGTYTTTPTLDGVSNENYLVTPIDGQLSITPLGLEQTPPNDPGKPINPTDPPKNPALEASVVVQGATKVYDGDATTDPTTFNVLGPTGDKYASFVMPTFDASDFKIDDLTQNVNQYKVELTQSGIDKLVNANKNFTIDPKDIQNGLFTITKAPVTITAPSGSKVFDGQPYTGDLTAKEDGVPAKGDKLLYTLTDVSGDTNVGTYDINVVTDNTKNTNYTITTVPGKLTITPLGLEQTPPNEPGKPINPTDPPKNPAMDASVVVQGATKVYDGDVTTDPTTFNVLKPTGDKYATFVMPTFDADDFTIPDLTQNVGQYKVELTQSGIDKLVAANKNFTINPEDIQNGLFTITKAPVTITAPSGSKVFDGQPYTDDLTAKETGVPAKGDKLQYTLTDVSGDTNIGTYDINVVTDNTKNTNYTITTVPGKLTITPLGLEQTPPNNPGQPTNPNDPPKNPALEASVVVQGATKVYDGDATTDPTTFNVLKPTGTKYATFVMPAFDASDFTITDLTQNVGQYKVELTQSGIDKLVAANKDFTIKPEDIQNGLFTITKAPVTITAPSGSKVFDGQPYTGDLTAKETGIPAKGDKLQYTLTDVSGDTNIGTYDINVVTDNTKNTNYTITTVPGKLTITPLGLEQTPPNDPGKPTNPNDPPKNPALAASVVVQGGRKVYDNDPSTTPATFKVLGPTGEKYASFVVPTFEASDFDTSNITQNAGTYKVTLSQSGIDKLVAANKNFTINPEDIQNGLYIIDKAPVMVKGQSGTKVYDGSAFTDSQLTSTGEVIGKPALGVDVNYKDAKIDNIKNVGTYLTKPSLDGVSNENYLVTPIDGQLSITPQGLTQTPPNDPKNPSNPKTPNDNQPLATSVVVEGATKVYDGDATTDPTTFKVAGPTQYTDFIVPTLTADDFDTSGITSQNVDNYVVKLSAAGLAKIQAANPNYKLDASDVQNGLFVITPAPLTITGPTVEKYYDGQPYPAGQLSGKVAGQPTKGIAPVYSLGDISGDVNVGTYGIPVVADASANGNYKITPVAGQLTITPVHLAMTPPNDPNNPVNPNDPKNNPKQDASITVQGNTKVYDGDASTDPAATSYKVLGPAKYPDFVIPTLTADDYDLSGITSQNVDSYKVTLSAAGIVKIQSANKNYVFDASDIQNGLFVITPAPVTITAPTLAKTYDGLPYAGTDDVAKVSGQPKLGVDLKYTLTDISKDIELGNYPITVTANDNPNYKVTVVPGQLSINDTAHKVVANYVDQNGTAVAEPQTFGDLKFGDAYKTKAQVITGYYLTAEPANANGKVGHDDITVTYVYNKIGQYQITPPDGGNNTDITYPNDPQDPHKVVTPKTGIVPNVPGYTPVGPNGDPLKPFDPNNVTKGYLPPEVPNDPGTNTPIKYVPNTPTGTTPGGGTTNTPGGNPPTTPNTPETDTTTPGGNTPNTPKTPTTPNGTTPSTPQRGTANPKKPGTEPNGPASGNNGGNGDNGYGSTTSYGEAAGTVNKGTGTNVAGTKGEVTKGASNAQANNAAGNKSATTLPQTNENQGADGVLGLLGMIGTLGLAGALKKRRRDNDASSRKD</sequence>
<feature type="compositionally biased region" description="Polar residues" evidence="3">
    <location>
        <begin position="1491"/>
        <end position="1500"/>
    </location>
</feature>
<feature type="compositionally biased region" description="Low complexity" evidence="3">
    <location>
        <begin position="63"/>
        <end position="81"/>
    </location>
</feature>
<evidence type="ECO:0000313" key="7">
    <source>
        <dbReference type="EMBL" id="GAX02505.1"/>
    </source>
</evidence>
<feature type="domain" description="MBG" evidence="5">
    <location>
        <begin position="2761"/>
        <end position="2850"/>
    </location>
</feature>
<feature type="compositionally biased region" description="Low complexity" evidence="3">
    <location>
        <begin position="4606"/>
        <end position="4622"/>
    </location>
</feature>
<feature type="compositionally biased region" description="Low complexity" evidence="3">
    <location>
        <begin position="4515"/>
        <end position="4546"/>
    </location>
</feature>
<feature type="domain" description="MBG" evidence="5">
    <location>
        <begin position="2155"/>
        <end position="2243"/>
    </location>
</feature>
<dbReference type="Pfam" id="PF18676">
    <property type="entry name" value="MBG_2"/>
    <property type="match status" value="3"/>
</dbReference>
<feature type="domain" description="MBG" evidence="5">
    <location>
        <begin position="2556"/>
        <end position="2648"/>
    </location>
</feature>
<feature type="domain" description="MucBP" evidence="4">
    <location>
        <begin position="4342"/>
        <end position="4404"/>
    </location>
</feature>
<gene>
    <name evidence="7" type="ORF">IWT140_00102</name>
</gene>
<reference evidence="7 8" key="1">
    <citation type="submission" date="2015-11" db="EMBL/GenBank/DDBJ databases">
        <title>Draft genome sequences of new species of the genus Lactobacillus isolated from orchardgrass silage.</title>
        <authorList>
            <person name="Tohno M."/>
            <person name="Tanizawa Y."/>
            <person name="Arita M."/>
        </authorList>
    </citation>
    <scope>NUCLEOTIDE SEQUENCE [LARGE SCALE GENOMIC DNA]</scope>
    <source>
        <strain evidence="7 8">IWT140</strain>
    </source>
</reference>
<feature type="region of interest" description="Disordered" evidence="3">
    <location>
        <begin position="2729"/>
        <end position="2756"/>
    </location>
</feature>
<feature type="compositionally biased region" description="Polar residues" evidence="3">
    <location>
        <begin position="4413"/>
        <end position="4424"/>
    </location>
</feature>
<feature type="region of interest" description="Disordered" evidence="3">
    <location>
        <begin position="4413"/>
        <end position="4432"/>
    </location>
</feature>
<feature type="domain" description="MBG" evidence="5">
    <location>
        <begin position="1586"/>
        <end position="1674"/>
    </location>
</feature>
<evidence type="ECO:0000256" key="2">
    <source>
        <dbReference type="ARBA" id="ARBA00022737"/>
    </source>
</evidence>
<dbReference type="EMBL" id="BCMH01000001">
    <property type="protein sequence ID" value="GAX02505.1"/>
    <property type="molecule type" value="Genomic_DNA"/>
</dbReference>
<feature type="region of interest" description="Disordered" evidence="3">
    <location>
        <begin position="1946"/>
        <end position="1972"/>
    </location>
</feature>
<feature type="region of interest" description="Disordered" evidence="3">
    <location>
        <begin position="3338"/>
        <end position="3359"/>
    </location>
</feature>
<feature type="domain" description="MBG" evidence="6">
    <location>
        <begin position="3458"/>
        <end position="3532"/>
    </location>
</feature>
<evidence type="ECO:0000256" key="3">
    <source>
        <dbReference type="SAM" id="MobiDB-lite"/>
    </source>
</evidence>
<feature type="region of interest" description="Disordered" evidence="3">
    <location>
        <begin position="1491"/>
        <end position="1523"/>
    </location>
</feature>
<keyword evidence="2" id="KW-0677">Repeat</keyword>
<dbReference type="Proteomes" id="UP000198430">
    <property type="component" value="Unassembled WGS sequence"/>
</dbReference>
<feature type="region of interest" description="Disordered" evidence="3">
    <location>
        <begin position="4439"/>
        <end position="4634"/>
    </location>
</feature>
<evidence type="ECO:0000259" key="4">
    <source>
        <dbReference type="Pfam" id="PF06458"/>
    </source>
</evidence>
<dbReference type="Pfam" id="PF19258">
    <property type="entry name" value="KxYKxGKxW_sig"/>
    <property type="match status" value="1"/>
</dbReference>
<accession>A0A1Z5IL59</accession>
<proteinExistence type="predicted"/>
<feature type="region of interest" description="Disordered" evidence="3">
    <location>
        <begin position="2331"/>
        <end position="2353"/>
    </location>
</feature>
<feature type="domain" description="MBG" evidence="5">
    <location>
        <begin position="1764"/>
        <end position="1864"/>
    </location>
</feature>
<feature type="region of interest" description="Disordered" evidence="3">
    <location>
        <begin position="2932"/>
        <end position="2957"/>
    </location>
</feature>
<dbReference type="Pfam" id="PF17883">
    <property type="entry name" value="MBG"/>
    <property type="match status" value="14"/>
</dbReference>
<name>A0A1Z5IL59_9LACO</name>
<feature type="domain" description="MBG" evidence="5">
    <location>
        <begin position="2962"/>
        <end position="3052"/>
    </location>
</feature>
<feature type="domain" description="MBG" evidence="6">
    <location>
        <begin position="3658"/>
        <end position="3732"/>
    </location>
</feature>
<feature type="region of interest" description="Disordered" evidence="3">
    <location>
        <begin position="3535"/>
        <end position="3560"/>
    </location>
</feature>
<feature type="compositionally biased region" description="Polar residues" evidence="3">
    <location>
        <begin position="4623"/>
        <end position="4632"/>
    </location>
</feature>
<dbReference type="InterPro" id="IPR022263">
    <property type="entry name" value="KxYKxGKxW"/>
</dbReference>
<feature type="domain" description="MBG" evidence="5">
    <location>
        <begin position="3365"/>
        <end position="3455"/>
    </location>
</feature>
<keyword evidence="1" id="KW-0732">Signal</keyword>
<evidence type="ECO:0000256" key="1">
    <source>
        <dbReference type="ARBA" id="ARBA00022729"/>
    </source>
</evidence>